<feature type="non-terminal residue" evidence="1">
    <location>
        <position position="65"/>
    </location>
</feature>
<keyword evidence="2" id="KW-1185">Reference proteome</keyword>
<organism evidence="1 2">
    <name type="scientific">Didymella heteroderae</name>
    <dbReference type="NCBI Taxonomy" id="1769908"/>
    <lineage>
        <taxon>Eukaryota</taxon>
        <taxon>Fungi</taxon>
        <taxon>Dikarya</taxon>
        <taxon>Ascomycota</taxon>
        <taxon>Pezizomycotina</taxon>
        <taxon>Dothideomycetes</taxon>
        <taxon>Pleosporomycetidae</taxon>
        <taxon>Pleosporales</taxon>
        <taxon>Pleosporineae</taxon>
        <taxon>Didymellaceae</taxon>
        <taxon>Didymella</taxon>
    </lineage>
</organism>
<sequence>MAAPDIRLSSVPAEIDWDDYTMERVIEPAQVYLVPLETTLSQSHKHETLELQGLIVAPTWVKKGQ</sequence>
<name>A0A9P5BUM6_9PLEO</name>
<dbReference type="AlphaFoldDB" id="A0A9P5BUM6"/>
<dbReference type="EMBL" id="SWKV01000167">
    <property type="protein sequence ID" value="KAF3031287.1"/>
    <property type="molecule type" value="Genomic_DNA"/>
</dbReference>
<reference evidence="1" key="1">
    <citation type="submission" date="2019-04" db="EMBL/GenBank/DDBJ databases">
        <title>Sequencing of skin fungus with MAO and IRED activity.</title>
        <authorList>
            <person name="Marsaioli A.J."/>
            <person name="Bonatto J.M.C."/>
            <person name="Reis Junior O."/>
        </authorList>
    </citation>
    <scope>NUCLEOTIDE SEQUENCE</scope>
    <source>
        <strain evidence="1">28M1</strain>
    </source>
</reference>
<evidence type="ECO:0000313" key="1">
    <source>
        <dbReference type="EMBL" id="KAF3031287.1"/>
    </source>
</evidence>
<accession>A0A9P5BUM6</accession>
<evidence type="ECO:0000313" key="2">
    <source>
        <dbReference type="Proteomes" id="UP000758155"/>
    </source>
</evidence>
<protein>
    <submittedName>
        <fullName evidence="1">Uncharacterized protein</fullName>
    </submittedName>
</protein>
<comment type="caution">
    <text evidence="1">The sequence shown here is derived from an EMBL/GenBank/DDBJ whole genome shotgun (WGS) entry which is preliminary data.</text>
</comment>
<dbReference type="Proteomes" id="UP000758155">
    <property type="component" value="Unassembled WGS sequence"/>
</dbReference>
<proteinExistence type="predicted"/>
<gene>
    <name evidence="1" type="ORF">E8E12_000084</name>
</gene>